<dbReference type="EMBL" id="BSND01000003">
    <property type="protein sequence ID" value="GLP99087.1"/>
    <property type="molecule type" value="Genomic_DNA"/>
</dbReference>
<keyword evidence="2" id="KW-1185">Reference proteome</keyword>
<reference evidence="1" key="1">
    <citation type="journal article" date="2014" name="Int. J. Syst. Evol. Microbiol.">
        <title>Complete genome of a new Firmicutes species belonging to the dominant human colonic microbiota ('Ruminococcus bicirculans') reveals two chromosomes and a selective capacity to utilize plant glucans.</title>
        <authorList>
            <consortium name="NISC Comparative Sequencing Program"/>
            <person name="Wegmann U."/>
            <person name="Louis P."/>
            <person name="Goesmann A."/>
            <person name="Henrissat B."/>
            <person name="Duncan S.H."/>
            <person name="Flint H.J."/>
        </authorList>
    </citation>
    <scope>NUCLEOTIDE SEQUENCE</scope>
    <source>
        <strain evidence="1">NBRC 102424</strain>
    </source>
</reference>
<name>A0ABQ5TUK4_9GAMM</name>
<evidence type="ECO:0000313" key="1">
    <source>
        <dbReference type="EMBL" id="GLP99087.1"/>
    </source>
</evidence>
<reference evidence="1" key="2">
    <citation type="submission" date="2023-01" db="EMBL/GenBank/DDBJ databases">
        <title>Draft genome sequence of Methylophaga thalassica strain NBRC 102424.</title>
        <authorList>
            <person name="Sun Q."/>
            <person name="Mori K."/>
        </authorList>
    </citation>
    <scope>NUCLEOTIDE SEQUENCE</scope>
    <source>
        <strain evidence="1">NBRC 102424</strain>
    </source>
</reference>
<organism evidence="1 2">
    <name type="scientific">Methylophaga thalassica</name>
    <dbReference type="NCBI Taxonomy" id="40223"/>
    <lineage>
        <taxon>Bacteria</taxon>
        <taxon>Pseudomonadati</taxon>
        <taxon>Pseudomonadota</taxon>
        <taxon>Gammaproteobacteria</taxon>
        <taxon>Thiotrichales</taxon>
        <taxon>Piscirickettsiaceae</taxon>
        <taxon>Methylophaga</taxon>
    </lineage>
</organism>
<proteinExistence type="predicted"/>
<gene>
    <name evidence="1" type="ORF">GCM10007891_09410</name>
</gene>
<dbReference type="Proteomes" id="UP001161423">
    <property type="component" value="Unassembled WGS sequence"/>
</dbReference>
<sequence length="73" mass="8847">MNAVEPLKIERQTFDESIDSAIFTMRADVEDDLDLLYWSAYHPIKYTFQLFKELIKREKVVIMNNRKKMISRY</sequence>
<comment type="caution">
    <text evidence="1">The sequence shown here is derived from an EMBL/GenBank/DDBJ whole genome shotgun (WGS) entry which is preliminary data.</text>
</comment>
<evidence type="ECO:0000313" key="2">
    <source>
        <dbReference type="Proteomes" id="UP001161423"/>
    </source>
</evidence>
<accession>A0ABQ5TUK4</accession>
<protein>
    <submittedName>
        <fullName evidence="1">Uncharacterized protein</fullName>
    </submittedName>
</protein>